<dbReference type="EMBL" id="GL379842">
    <property type="protein sequence ID" value="EGT53546.1"/>
    <property type="molecule type" value="Genomic_DNA"/>
</dbReference>
<accession>G0N666</accession>
<dbReference type="PANTHER" id="PTHR32525:SF3">
    <property type="entry name" value="DOMAIN OF UNKNOWN FUNCTION WSN DOMAIN-CONTAINING PROTEIN-RELATED"/>
    <property type="match status" value="1"/>
</dbReference>
<evidence type="ECO:0000259" key="3">
    <source>
        <dbReference type="SMART" id="SM00453"/>
    </source>
</evidence>
<evidence type="ECO:0000313" key="5">
    <source>
        <dbReference type="Proteomes" id="UP000008068"/>
    </source>
</evidence>
<feature type="domain" description="Domain of unknown function WSN" evidence="3">
    <location>
        <begin position="97"/>
        <end position="165"/>
    </location>
</feature>
<keyword evidence="2" id="KW-0732">Signal</keyword>
<protein>
    <recommendedName>
        <fullName evidence="3">Domain of unknown function WSN domain-containing protein</fullName>
    </recommendedName>
</protein>
<dbReference type="HOGENOM" id="CLU_325478_0_0_1"/>
<feature type="region of interest" description="Disordered" evidence="1">
    <location>
        <begin position="831"/>
        <end position="865"/>
    </location>
</feature>
<gene>
    <name evidence="4" type="ORF">CAEBREN_21420</name>
</gene>
<dbReference type="eggNOG" id="ENOG502QQEE">
    <property type="taxonomic scope" value="Eukaryota"/>
</dbReference>
<dbReference type="SMART" id="SM00453">
    <property type="entry name" value="WSN"/>
    <property type="match status" value="1"/>
</dbReference>
<feature type="chain" id="PRO_5003404717" description="Domain of unknown function WSN domain-containing protein" evidence="2">
    <location>
        <begin position="46"/>
        <end position="886"/>
    </location>
</feature>
<dbReference type="Pfam" id="PF02206">
    <property type="entry name" value="WSN"/>
    <property type="match status" value="1"/>
</dbReference>
<feature type="compositionally biased region" description="Pro residues" evidence="1">
    <location>
        <begin position="833"/>
        <end position="849"/>
    </location>
</feature>
<reference evidence="5" key="1">
    <citation type="submission" date="2011-07" db="EMBL/GenBank/DDBJ databases">
        <authorList>
            <consortium name="Caenorhabditis brenneri Sequencing and Analysis Consortium"/>
            <person name="Wilson R.K."/>
        </authorList>
    </citation>
    <scope>NUCLEOTIDE SEQUENCE [LARGE SCALE GENOMIC DNA]</scope>
    <source>
        <strain evidence="5">PB2801</strain>
    </source>
</reference>
<organism evidence="5">
    <name type="scientific">Caenorhabditis brenneri</name>
    <name type="common">Nematode worm</name>
    <dbReference type="NCBI Taxonomy" id="135651"/>
    <lineage>
        <taxon>Eukaryota</taxon>
        <taxon>Metazoa</taxon>
        <taxon>Ecdysozoa</taxon>
        <taxon>Nematoda</taxon>
        <taxon>Chromadorea</taxon>
        <taxon>Rhabditida</taxon>
        <taxon>Rhabditina</taxon>
        <taxon>Rhabditomorpha</taxon>
        <taxon>Rhabditoidea</taxon>
        <taxon>Rhabditidae</taxon>
        <taxon>Peloderinae</taxon>
        <taxon>Caenorhabditis</taxon>
    </lineage>
</organism>
<evidence type="ECO:0000313" key="4">
    <source>
        <dbReference type="EMBL" id="EGT53546.1"/>
    </source>
</evidence>
<dbReference type="OrthoDB" id="5840721at2759"/>
<feature type="region of interest" description="Disordered" evidence="1">
    <location>
        <begin position="1"/>
        <end position="23"/>
    </location>
</feature>
<feature type="compositionally biased region" description="Basic and acidic residues" evidence="1">
    <location>
        <begin position="71"/>
        <end position="82"/>
    </location>
</feature>
<feature type="compositionally biased region" description="Polar residues" evidence="1">
    <location>
        <begin position="61"/>
        <end position="70"/>
    </location>
</feature>
<feature type="compositionally biased region" description="Polar residues" evidence="1">
    <location>
        <begin position="14"/>
        <end position="23"/>
    </location>
</feature>
<feature type="signal peptide" evidence="2">
    <location>
        <begin position="1"/>
        <end position="45"/>
    </location>
</feature>
<dbReference type="Proteomes" id="UP000008068">
    <property type="component" value="Unassembled WGS sequence"/>
</dbReference>
<dbReference type="InterPro" id="IPR003125">
    <property type="entry name" value="WSN"/>
</dbReference>
<dbReference type="PANTHER" id="PTHR32525">
    <property type="entry name" value="PROTEIN-TYROSINE-PHOSPHATASE"/>
    <property type="match status" value="1"/>
</dbReference>
<feature type="region of interest" description="Disordered" evidence="1">
    <location>
        <begin position="59"/>
        <end position="91"/>
    </location>
</feature>
<feature type="compositionally biased region" description="Basic residues" evidence="1">
    <location>
        <begin position="1"/>
        <end position="13"/>
    </location>
</feature>
<name>G0N666_CAEBE</name>
<keyword evidence="5" id="KW-1185">Reference proteome</keyword>
<dbReference type="OMA" id="CEAKNSK"/>
<proteinExistence type="predicted"/>
<sequence length="886" mass="99555">MDSSKLSRKRNSHLKWSTAPTSSSKPWTLLFVSSLLLSQSMLVSGYVLQEEYQANGHEDTVNLNSVNSTRSPRDVDGYEDPSHLNSVNSTRSRRDAAEFTAAVENLQHLARISNAISLQTGLSTETIPLDDFIAEILHMGDVKIDEIAGLDETKINGFITDLKNLSKNTPSNEVTDIENRLISLENIKKKAASFNDFSTFPGKEEFLADLGNLTDLKTVKTGVTDLKDHVSSLKNELGSLRGRLEANVDDKNINDVVMRLNTVFLAIGDVEKAAKSLDLDKLGMVRNIGEKPTFIDLFLAENEFRDQLKDPDYTQADDVWKNFESVYAFAKQSTESYSNFETIKKLIANRRKQHGQTFLYTAGFPHGSSDLKRLRRAVSRDFIKNHITNGEIISKSLKNAFENFEDLAEDLGKVEDVWENPSKSKSIDEITNAISLLSRVSSIPHAVDLAKKLKACQDPVDDYPVTDIKPVDELNVLVNNLKTELKKISKFEYISKFTDLKEHKDEFFLEGKSQEDQIKLAQIIMDKYGPSQKSLTAFETELATFLDDLITVEKVIDNLPTLTSPIKLKQVEVYHFVVIYYVNYFKMYECLAGISEDTSPVKKMIEVLRDLRQTSIPAGTRRDFESIINSKKSLNTVKTTAENLKKVETFEVTTMIDSFKSIEASDSISYNLGMGVQGLAAIEKVFKFKSSFEPFLGIGQNISEHSGNLTKEQNENLVLLSEVSRMFNDIDNFLQESPQGFRRKRDANFESVSKIFDDVPAKIKGVQVDMRHVVEGLQVLHNLDPTTFDDPSADLKTLDLDLSKFNFGNAKASLSKMDDFFMDYVKKMTATTPAPPTPPPAITPPPPSLRPSSEPTASELEDPKSGAFRENHPIVYVLLLILVYLW</sequence>
<dbReference type="InParanoid" id="G0N666"/>
<dbReference type="AlphaFoldDB" id="G0N666"/>
<evidence type="ECO:0000256" key="2">
    <source>
        <dbReference type="SAM" id="SignalP"/>
    </source>
</evidence>
<evidence type="ECO:0000256" key="1">
    <source>
        <dbReference type="SAM" id="MobiDB-lite"/>
    </source>
</evidence>